<dbReference type="InterPro" id="IPR009061">
    <property type="entry name" value="DNA-bd_dom_put_sf"/>
</dbReference>
<dbReference type="SUPFAM" id="SSF46955">
    <property type="entry name" value="Putative DNA-binding domain"/>
    <property type="match status" value="1"/>
</dbReference>
<evidence type="ECO:0000313" key="1">
    <source>
        <dbReference type="EMBL" id="PIS16658.1"/>
    </source>
</evidence>
<protein>
    <submittedName>
        <fullName evidence="1">Phenylalanine--tRNA ligase subunit beta</fullName>
    </submittedName>
</protein>
<evidence type="ECO:0000313" key="2">
    <source>
        <dbReference type="Proteomes" id="UP000229080"/>
    </source>
</evidence>
<dbReference type="Proteomes" id="UP000229080">
    <property type="component" value="Unassembled WGS sequence"/>
</dbReference>
<dbReference type="GO" id="GO:0016874">
    <property type="term" value="F:ligase activity"/>
    <property type="evidence" value="ECO:0007669"/>
    <property type="project" value="UniProtKB-KW"/>
</dbReference>
<comment type="caution">
    <text evidence="1">The sequence shown here is derived from an EMBL/GenBank/DDBJ whole genome shotgun (WGS) entry which is preliminary data.</text>
</comment>
<proteinExistence type="predicted"/>
<dbReference type="EMBL" id="PEZF01000094">
    <property type="protein sequence ID" value="PIS16658.1"/>
    <property type="molecule type" value="Genomic_DNA"/>
</dbReference>
<dbReference type="Gene3D" id="3.30.56.10">
    <property type="match status" value="1"/>
</dbReference>
<name>A0A2H0WXI8_9BACT</name>
<keyword evidence="1" id="KW-0436">Ligase</keyword>
<sequence>MTVITVDKSDFCQLVGKDFSMKEIEDNIPMMGTALEGSKEDEFTVEIFPNRPDMLS</sequence>
<gene>
    <name evidence="1" type="ORF">COT61_02780</name>
</gene>
<accession>A0A2H0WXI8</accession>
<reference evidence="2" key="1">
    <citation type="submission" date="2017-09" db="EMBL/GenBank/DDBJ databases">
        <title>Depth-based differentiation of microbial function through sediment-hosted aquifers and enrichment of novel symbionts in the deep terrestrial subsurface.</title>
        <authorList>
            <person name="Probst A.J."/>
            <person name="Ladd B."/>
            <person name="Jarett J.K."/>
            <person name="Geller-Mcgrath D.E."/>
            <person name="Sieber C.M.K."/>
            <person name="Emerson J.B."/>
            <person name="Anantharaman K."/>
            <person name="Thomas B.C."/>
            <person name="Malmstrom R."/>
            <person name="Stieglmeier M."/>
            <person name="Klingl A."/>
            <person name="Woyke T."/>
            <person name="Ryan C.M."/>
            <person name="Banfield J.F."/>
        </authorList>
    </citation>
    <scope>NUCLEOTIDE SEQUENCE [LARGE SCALE GENOMIC DNA]</scope>
</reference>
<organism evidence="1 2">
    <name type="scientific">Candidatus Portnoybacteria bacterium CG09_land_8_20_14_0_10_44_13</name>
    <dbReference type="NCBI Taxonomy" id="1974811"/>
    <lineage>
        <taxon>Bacteria</taxon>
        <taxon>Candidatus Portnoyibacteriota</taxon>
    </lineage>
</organism>
<dbReference type="AlphaFoldDB" id="A0A2H0WXI8"/>
<feature type="non-terminal residue" evidence="1">
    <location>
        <position position="56"/>
    </location>
</feature>